<dbReference type="AlphaFoldDB" id="A0A4S8Q7L6"/>
<dbReference type="PANTHER" id="PTHR36978:SF4">
    <property type="entry name" value="P-LOOP CONTAINING NUCLEOSIDE TRIPHOSPHATE HYDROLASE PROTEIN"/>
    <property type="match status" value="1"/>
</dbReference>
<dbReference type="GO" id="GO:0016740">
    <property type="term" value="F:transferase activity"/>
    <property type="evidence" value="ECO:0007669"/>
    <property type="project" value="UniProtKB-KW"/>
</dbReference>
<dbReference type="Proteomes" id="UP000308760">
    <property type="component" value="Unassembled WGS sequence"/>
</dbReference>
<comment type="caution">
    <text evidence="1">The sequence shown here is derived from an EMBL/GenBank/DDBJ whole genome shotgun (WGS) entry which is preliminary data.</text>
</comment>
<dbReference type="SUPFAM" id="SSF52540">
    <property type="entry name" value="P-loop containing nucleoside triphosphate hydrolases"/>
    <property type="match status" value="1"/>
</dbReference>
<dbReference type="Gene3D" id="3.40.50.300">
    <property type="entry name" value="P-loop containing nucleotide triphosphate hydrolases"/>
    <property type="match status" value="1"/>
</dbReference>
<protein>
    <submittedName>
        <fullName evidence="1">Sulfotransferase family protein</fullName>
    </submittedName>
</protein>
<evidence type="ECO:0000313" key="2">
    <source>
        <dbReference type="Proteomes" id="UP000308760"/>
    </source>
</evidence>
<dbReference type="OrthoDB" id="285690at2"/>
<sequence length="213" mass="23733">MIRVIGAGLPRTGTMTLKNALETLLGEPCHHMAEVFGRPEIDPPAFHAASQGDFPEWDKLFEGYAAAVDWPGSAFYAELAEAYPDAIVVLSRRDSFETWWTSVNNTIFKGFDMAEERMGPIWVDMINGIWDKTFPGADRTGDVAAIKVAYERYHQQVRETIPADRLVEFETGAGWEPLCTALDLPIPAEPFPHLNSTADFNAQVESVLNSEQQ</sequence>
<dbReference type="Pfam" id="PF17784">
    <property type="entry name" value="Sulfotransfer_4"/>
    <property type="match status" value="1"/>
</dbReference>
<dbReference type="InterPro" id="IPR027417">
    <property type="entry name" value="P-loop_NTPase"/>
</dbReference>
<keyword evidence="2" id="KW-1185">Reference proteome</keyword>
<dbReference type="RefSeq" id="WP_136536260.1">
    <property type="nucleotide sequence ID" value="NZ_STGY01000067.1"/>
</dbReference>
<dbReference type="EMBL" id="STGY01000067">
    <property type="protein sequence ID" value="THV38675.1"/>
    <property type="molecule type" value="Genomic_DNA"/>
</dbReference>
<dbReference type="InterPro" id="IPR040632">
    <property type="entry name" value="Sulfotransfer_4"/>
</dbReference>
<reference evidence="1 2" key="2">
    <citation type="submission" date="2019-05" db="EMBL/GenBank/DDBJ databases">
        <title>Glycomyces buryatensis sp. nov.</title>
        <authorList>
            <person name="Nikitina E."/>
        </authorList>
    </citation>
    <scope>NUCLEOTIDE SEQUENCE [LARGE SCALE GENOMIC DNA]</scope>
    <source>
        <strain evidence="1 2">18</strain>
    </source>
</reference>
<evidence type="ECO:0000313" key="1">
    <source>
        <dbReference type="EMBL" id="THV38675.1"/>
    </source>
</evidence>
<accession>A0A4S8Q7L6</accession>
<keyword evidence="1" id="KW-0808">Transferase</keyword>
<reference evidence="2" key="1">
    <citation type="submission" date="2019-04" db="EMBL/GenBank/DDBJ databases">
        <title>Nocardioides xinjiangensis sp. nov.</title>
        <authorList>
            <person name="Liu S."/>
        </authorList>
    </citation>
    <scope>NUCLEOTIDE SEQUENCE [LARGE SCALE GENOMIC DNA]</scope>
    <source>
        <strain evidence="2">18</strain>
    </source>
</reference>
<organism evidence="1 2">
    <name type="scientific">Glycomyces buryatensis</name>
    <dbReference type="NCBI Taxonomy" id="2570927"/>
    <lineage>
        <taxon>Bacteria</taxon>
        <taxon>Bacillati</taxon>
        <taxon>Actinomycetota</taxon>
        <taxon>Actinomycetes</taxon>
        <taxon>Glycomycetales</taxon>
        <taxon>Glycomycetaceae</taxon>
        <taxon>Glycomyces</taxon>
    </lineage>
</organism>
<dbReference type="PANTHER" id="PTHR36978">
    <property type="entry name" value="P-LOOP CONTAINING NUCLEOTIDE TRIPHOSPHATE HYDROLASE"/>
    <property type="match status" value="1"/>
</dbReference>
<name>A0A4S8Q7L6_9ACTN</name>
<proteinExistence type="predicted"/>
<gene>
    <name evidence="1" type="ORF">FAB82_19805</name>
</gene>